<dbReference type="PANTHER" id="PTHR46246:SF1">
    <property type="entry name" value="GUANOSINE-3',5'-BIS(DIPHOSPHATE) 3'-PYROPHOSPHOHYDROLASE MESH1"/>
    <property type="match status" value="1"/>
</dbReference>
<dbReference type="Proteomes" id="UP000276770">
    <property type="component" value="Unassembled WGS sequence"/>
</dbReference>
<gene>
    <name evidence="2" type="ORF">D9X91_02640</name>
</gene>
<dbReference type="Gene3D" id="1.10.3210.10">
    <property type="entry name" value="Hypothetical protein af1432"/>
    <property type="match status" value="1"/>
</dbReference>
<sequence>MQKFDGGRWELHLIQKARDFAFTAHLGQKRRLSDEPYFVHAENVARLLEESGLSKECIAAGYLHDVVEDTPITMDEITNVFGDKVSMLVKANTEDKSLNWEARKLHTINSIKTASFEEKALITADKLDNASSLLKHHERLGDEMWSSFKRGKAQQVWYYQQIGEQLEKYRKHDEPSDLLEEFLKVLAKLKKLS</sequence>
<evidence type="ECO:0000313" key="2">
    <source>
        <dbReference type="EMBL" id="RLQ97076.1"/>
    </source>
</evidence>
<dbReference type="SMART" id="SM00471">
    <property type="entry name" value="HDc"/>
    <property type="match status" value="1"/>
</dbReference>
<dbReference type="InterPro" id="IPR052194">
    <property type="entry name" value="MESH1"/>
</dbReference>
<dbReference type="Pfam" id="PF13328">
    <property type="entry name" value="HD_4"/>
    <property type="match status" value="1"/>
</dbReference>
<dbReference type="PANTHER" id="PTHR46246">
    <property type="entry name" value="GUANOSINE-3',5'-BIS(DIPHOSPHATE) 3'-PYROPHOSPHOHYDROLASE MESH1"/>
    <property type="match status" value="1"/>
</dbReference>
<protein>
    <submittedName>
        <fullName evidence="2">Bifunctional (P)ppGpp synthetase/guanosine-3',5'-bis(Diphosphate) 3'-pyrophosphohydrolase</fullName>
    </submittedName>
</protein>
<reference evidence="2 3" key="1">
    <citation type="submission" date="2018-10" db="EMBL/GenBank/DDBJ databases">
        <title>Falsibacillus sp. genome draft.</title>
        <authorList>
            <person name="Shi S."/>
        </authorList>
    </citation>
    <scope>NUCLEOTIDE SEQUENCE [LARGE SCALE GENOMIC DNA]</scope>
    <source>
        <strain evidence="2 3">GY 10110</strain>
    </source>
</reference>
<keyword evidence="2" id="KW-0378">Hydrolase</keyword>
<evidence type="ECO:0000259" key="1">
    <source>
        <dbReference type="SMART" id="SM00471"/>
    </source>
</evidence>
<dbReference type="SUPFAM" id="SSF109604">
    <property type="entry name" value="HD-domain/PDEase-like"/>
    <property type="match status" value="1"/>
</dbReference>
<comment type="caution">
    <text evidence="2">The sequence shown here is derived from an EMBL/GenBank/DDBJ whole genome shotgun (WGS) entry which is preliminary data.</text>
</comment>
<organism evidence="2 3">
    <name type="scientific">Falsibacillus albus</name>
    <dbReference type="NCBI Taxonomy" id="2478915"/>
    <lineage>
        <taxon>Bacteria</taxon>
        <taxon>Bacillati</taxon>
        <taxon>Bacillota</taxon>
        <taxon>Bacilli</taxon>
        <taxon>Bacillales</taxon>
        <taxon>Bacillaceae</taxon>
        <taxon>Falsibacillus</taxon>
    </lineage>
</organism>
<dbReference type="EMBL" id="RCVZ01000002">
    <property type="protein sequence ID" value="RLQ97076.1"/>
    <property type="molecule type" value="Genomic_DNA"/>
</dbReference>
<evidence type="ECO:0000313" key="3">
    <source>
        <dbReference type="Proteomes" id="UP000276770"/>
    </source>
</evidence>
<name>A0A3L7K1Z6_9BACI</name>
<feature type="domain" description="HD/PDEase" evidence="1">
    <location>
        <begin position="33"/>
        <end position="139"/>
    </location>
</feature>
<dbReference type="GO" id="GO:0008893">
    <property type="term" value="F:guanosine-3',5'-bis(diphosphate) 3'-diphosphatase activity"/>
    <property type="evidence" value="ECO:0007669"/>
    <property type="project" value="TreeGrafter"/>
</dbReference>
<accession>A0A3L7K1Z6</accession>
<proteinExistence type="predicted"/>
<dbReference type="InterPro" id="IPR003607">
    <property type="entry name" value="HD/PDEase_dom"/>
</dbReference>
<keyword evidence="3" id="KW-1185">Reference proteome</keyword>
<dbReference type="AlphaFoldDB" id="A0A3L7K1Z6"/>